<dbReference type="GO" id="GO:0005576">
    <property type="term" value="C:extracellular region"/>
    <property type="evidence" value="ECO:0007669"/>
    <property type="project" value="TreeGrafter"/>
</dbReference>
<dbReference type="PANTHER" id="PTHR30582">
    <property type="entry name" value="L,D-TRANSPEPTIDASE"/>
    <property type="match status" value="1"/>
</dbReference>
<evidence type="ECO:0000256" key="7">
    <source>
        <dbReference type="SAM" id="MobiDB-lite"/>
    </source>
</evidence>
<dbReference type="GO" id="GO:0016740">
    <property type="term" value="F:transferase activity"/>
    <property type="evidence" value="ECO:0007669"/>
    <property type="project" value="UniProtKB-KW"/>
</dbReference>
<evidence type="ECO:0000256" key="5">
    <source>
        <dbReference type="ARBA" id="ARBA00023316"/>
    </source>
</evidence>
<accession>A0A5Q3QDG5</accession>
<dbReference type="EMBL" id="CP045929">
    <property type="protein sequence ID" value="QGK71950.1"/>
    <property type="molecule type" value="Genomic_DNA"/>
</dbReference>
<dbReference type="InterPro" id="IPR050979">
    <property type="entry name" value="LD-transpeptidase"/>
</dbReference>
<dbReference type="AlphaFoldDB" id="A0A5Q3QDG5"/>
<dbReference type="PANTHER" id="PTHR30582:SF2">
    <property type="entry name" value="L,D-TRANSPEPTIDASE YCIB-RELATED"/>
    <property type="match status" value="1"/>
</dbReference>
<dbReference type="Proteomes" id="UP000371041">
    <property type="component" value="Chromosome"/>
</dbReference>
<dbReference type="UniPathway" id="UPA00219"/>
<dbReference type="InterPro" id="IPR005490">
    <property type="entry name" value="LD_TPept_cat_dom"/>
</dbReference>
<evidence type="ECO:0000259" key="9">
    <source>
        <dbReference type="PROSITE" id="PS52029"/>
    </source>
</evidence>
<evidence type="ECO:0000256" key="2">
    <source>
        <dbReference type="ARBA" id="ARBA00022679"/>
    </source>
</evidence>
<protein>
    <submittedName>
        <fullName evidence="10">L,D-transpeptidase family protein</fullName>
    </submittedName>
</protein>
<proteinExistence type="predicted"/>
<keyword evidence="4 6" id="KW-0573">Peptidoglycan synthesis</keyword>
<dbReference type="KEGG" id="sace:GIY23_00905"/>
<dbReference type="PROSITE" id="PS52029">
    <property type="entry name" value="LD_TPASE"/>
    <property type="match status" value="1"/>
</dbReference>
<evidence type="ECO:0000256" key="8">
    <source>
        <dbReference type="SAM" id="SignalP"/>
    </source>
</evidence>
<comment type="pathway">
    <text evidence="1 6">Cell wall biogenesis; peptidoglycan biosynthesis.</text>
</comment>
<reference evidence="11" key="1">
    <citation type="submission" date="2019-11" db="EMBL/GenBank/DDBJ databases">
        <title>The complete genome sequence of Saccharopolyspora sp. E2A.</title>
        <authorList>
            <person name="Zhang G."/>
        </authorList>
    </citation>
    <scope>NUCLEOTIDE SEQUENCE [LARGE SCALE GENOMIC DNA]</scope>
    <source>
        <strain evidence="11">E2A</strain>
    </source>
</reference>
<feature type="active site" description="Nucleophile" evidence="6">
    <location>
        <position position="231"/>
    </location>
</feature>
<name>A0A5Q3QDG5_9PSEU</name>
<gene>
    <name evidence="10" type="ORF">GIY23_00905</name>
</gene>
<evidence type="ECO:0000256" key="4">
    <source>
        <dbReference type="ARBA" id="ARBA00022984"/>
    </source>
</evidence>
<feature type="signal peptide" evidence="8">
    <location>
        <begin position="1"/>
        <end position="19"/>
    </location>
</feature>
<keyword evidence="5 6" id="KW-0961">Cell wall biogenesis/degradation</keyword>
<dbReference type="GO" id="GO:0071972">
    <property type="term" value="F:peptidoglycan L,D-transpeptidase activity"/>
    <property type="evidence" value="ECO:0007669"/>
    <property type="project" value="TreeGrafter"/>
</dbReference>
<evidence type="ECO:0000256" key="1">
    <source>
        <dbReference type="ARBA" id="ARBA00004752"/>
    </source>
</evidence>
<keyword evidence="11" id="KW-1185">Reference proteome</keyword>
<dbReference type="InterPro" id="IPR038063">
    <property type="entry name" value="Transpep_catalytic_dom"/>
</dbReference>
<keyword evidence="2" id="KW-0808">Transferase</keyword>
<evidence type="ECO:0000256" key="6">
    <source>
        <dbReference type="PROSITE-ProRule" id="PRU01373"/>
    </source>
</evidence>
<keyword evidence="3 6" id="KW-0133">Cell shape</keyword>
<dbReference type="GO" id="GO:0018104">
    <property type="term" value="P:peptidoglycan-protein cross-linking"/>
    <property type="evidence" value="ECO:0007669"/>
    <property type="project" value="TreeGrafter"/>
</dbReference>
<organism evidence="10 11">
    <name type="scientific">Allosaccharopolyspora coralli</name>
    <dbReference type="NCBI Taxonomy" id="2665642"/>
    <lineage>
        <taxon>Bacteria</taxon>
        <taxon>Bacillati</taxon>
        <taxon>Actinomycetota</taxon>
        <taxon>Actinomycetes</taxon>
        <taxon>Pseudonocardiales</taxon>
        <taxon>Pseudonocardiaceae</taxon>
        <taxon>Allosaccharopolyspora</taxon>
    </lineage>
</organism>
<dbReference type="Gene3D" id="2.40.440.10">
    <property type="entry name" value="L,D-transpeptidase catalytic domain-like"/>
    <property type="match status" value="1"/>
</dbReference>
<feature type="region of interest" description="Disordered" evidence="7">
    <location>
        <begin position="16"/>
        <end position="39"/>
    </location>
</feature>
<sequence length="254" mass="26533">MLAGALLLALLTGCGSAPAPPAAAPEQPPAQARVVTADLPEATTFGDLSEAPADPAPQQPTDGTVLRVHDELALYDAPDGEPFARLPATQLENPTWVPVVETRGQWSRVLLPSRPTGATGWVRPEPGQAEPARSPYEVEVDVDAMRMVVRESGREIGSWTVGVGGEGTPTPRGRTYMMAAIEETVTTFSPVILPLGTHSQTLTSYGGGPGTVALHGWPDSSVFGTASSDGCVRVPDDALDLLTTLPLGTLVLLR</sequence>
<dbReference type="GO" id="GO:0008360">
    <property type="term" value="P:regulation of cell shape"/>
    <property type="evidence" value="ECO:0007669"/>
    <property type="project" value="UniProtKB-UniRule"/>
</dbReference>
<feature type="active site" description="Proton donor/acceptor" evidence="6">
    <location>
        <position position="215"/>
    </location>
</feature>
<feature type="chain" id="PRO_5038896962" evidence="8">
    <location>
        <begin position="20"/>
        <end position="254"/>
    </location>
</feature>
<evidence type="ECO:0000313" key="10">
    <source>
        <dbReference type="EMBL" id="QGK71950.1"/>
    </source>
</evidence>
<dbReference type="SUPFAM" id="SSF141523">
    <property type="entry name" value="L,D-transpeptidase catalytic domain-like"/>
    <property type="match status" value="1"/>
</dbReference>
<keyword evidence="8" id="KW-0732">Signal</keyword>
<feature type="domain" description="L,D-TPase catalytic" evidence="9">
    <location>
        <begin position="136"/>
        <end position="254"/>
    </location>
</feature>
<feature type="compositionally biased region" description="Pro residues" evidence="7">
    <location>
        <begin position="18"/>
        <end position="28"/>
    </location>
</feature>
<dbReference type="CDD" id="cd16913">
    <property type="entry name" value="YkuD_like"/>
    <property type="match status" value="1"/>
</dbReference>
<evidence type="ECO:0000256" key="3">
    <source>
        <dbReference type="ARBA" id="ARBA00022960"/>
    </source>
</evidence>
<dbReference type="Pfam" id="PF03734">
    <property type="entry name" value="YkuD"/>
    <property type="match status" value="1"/>
</dbReference>
<dbReference type="GO" id="GO:0071555">
    <property type="term" value="P:cell wall organization"/>
    <property type="evidence" value="ECO:0007669"/>
    <property type="project" value="UniProtKB-UniRule"/>
</dbReference>
<evidence type="ECO:0000313" key="11">
    <source>
        <dbReference type="Proteomes" id="UP000371041"/>
    </source>
</evidence>